<dbReference type="GO" id="GO:0042790">
    <property type="term" value="P:nucleolar large rRNA transcription by RNA polymerase I"/>
    <property type="evidence" value="ECO:0007669"/>
    <property type="project" value="InterPro"/>
</dbReference>
<dbReference type="InterPro" id="IPR009057">
    <property type="entry name" value="Homeodomain-like_sf"/>
</dbReference>
<evidence type="ECO:0000313" key="3">
    <source>
        <dbReference type="Proteomes" id="UP000241462"/>
    </source>
</evidence>
<dbReference type="CDD" id="cd00167">
    <property type="entry name" value="SANT"/>
    <property type="match status" value="1"/>
</dbReference>
<dbReference type="Gene3D" id="1.10.10.60">
    <property type="entry name" value="Homeodomain-like"/>
    <property type="match status" value="1"/>
</dbReference>
<dbReference type="STRING" id="2025994.A0A2T2ZXX3"/>
<evidence type="ECO:0008006" key="4">
    <source>
        <dbReference type="Google" id="ProtNLM"/>
    </source>
</evidence>
<feature type="non-terminal residue" evidence="2">
    <location>
        <position position="1"/>
    </location>
</feature>
<dbReference type="InterPro" id="IPR001005">
    <property type="entry name" value="SANT/Myb"/>
</dbReference>
<dbReference type="InterPro" id="IPR039601">
    <property type="entry name" value="Rrn5"/>
</dbReference>
<organism evidence="2 3">
    <name type="scientific">Coniella lustricola</name>
    <dbReference type="NCBI Taxonomy" id="2025994"/>
    <lineage>
        <taxon>Eukaryota</taxon>
        <taxon>Fungi</taxon>
        <taxon>Dikarya</taxon>
        <taxon>Ascomycota</taxon>
        <taxon>Pezizomycotina</taxon>
        <taxon>Sordariomycetes</taxon>
        <taxon>Sordariomycetidae</taxon>
        <taxon>Diaporthales</taxon>
        <taxon>Schizoparmaceae</taxon>
        <taxon>Coniella</taxon>
    </lineage>
</organism>
<feature type="non-terminal residue" evidence="2">
    <location>
        <position position="449"/>
    </location>
</feature>
<name>A0A2T2ZXX3_9PEZI</name>
<dbReference type="PANTHER" id="PTHR28079:SF1">
    <property type="entry name" value="RNA POLYMERASE I-SPECIFIC TRANSCRIPTION INITIATION FACTOR RRN5"/>
    <property type="match status" value="1"/>
</dbReference>
<proteinExistence type="predicted"/>
<gene>
    <name evidence="2" type="ORF">BD289DRAFT_351629</name>
</gene>
<dbReference type="GO" id="GO:0001181">
    <property type="term" value="F:RNA polymerase I general transcription initiation factor activity"/>
    <property type="evidence" value="ECO:0007669"/>
    <property type="project" value="TreeGrafter"/>
</dbReference>
<dbReference type="Proteomes" id="UP000241462">
    <property type="component" value="Unassembled WGS sequence"/>
</dbReference>
<keyword evidence="3" id="KW-1185">Reference proteome</keyword>
<dbReference type="AlphaFoldDB" id="A0A2T2ZXX3"/>
<dbReference type="OrthoDB" id="2240312at2759"/>
<feature type="region of interest" description="Disordered" evidence="1">
    <location>
        <begin position="324"/>
        <end position="362"/>
    </location>
</feature>
<feature type="compositionally biased region" description="Polar residues" evidence="1">
    <location>
        <begin position="334"/>
        <end position="348"/>
    </location>
</feature>
<protein>
    <recommendedName>
        <fullName evidence="4">Myb-like domain-containing protein</fullName>
    </recommendedName>
</protein>
<dbReference type="EMBL" id="KZ678572">
    <property type="protein sequence ID" value="PSR79303.1"/>
    <property type="molecule type" value="Genomic_DNA"/>
</dbReference>
<dbReference type="SUPFAM" id="SSF46689">
    <property type="entry name" value="Homeodomain-like"/>
    <property type="match status" value="1"/>
</dbReference>
<dbReference type="InParanoid" id="A0A2T2ZXX3"/>
<dbReference type="PANTHER" id="PTHR28079">
    <property type="entry name" value="RNA POLYMERASE I-SPECIFIC TRANSCRIPTION INITIATION FACTOR RRN5"/>
    <property type="match status" value="1"/>
</dbReference>
<evidence type="ECO:0000313" key="2">
    <source>
        <dbReference type="EMBL" id="PSR79303.1"/>
    </source>
</evidence>
<evidence type="ECO:0000256" key="1">
    <source>
        <dbReference type="SAM" id="MobiDB-lite"/>
    </source>
</evidence>
<accession>A0A2T2ZXX3</accession>
<dbReference type="GO" id="GO:0000500">
    <property type="term" value="C:RNA polymerase I upstream activating factor complex"/>
    <property type="evidence" value="ECO:0007669"/>
    <property type="project" value="InterPro"/>
</dbReference>
<reference evidence="2 3" key="1">
    <citation type="journal article" date="2018" name="Mycol. Prog.">
        <title>Coniella lustricola, a new species from submerged detritus.</title>
        <authorList>
            <person name="Raudabaugh D.B."/>
            <person name="Iturriaga T."/>
            <person name="Carver A."/>
            <person name="Mondo S."/>
            <person name="Pangilinan J."/>
            <person name="Lipzen A."/>
            <person name="He G."/>
            <person name="Amirebrahimi M."/>
            <person name="Grigoriev I.V."/>
            <person name="Miller A.N."/>
        </authorList>
    </citation>
    <scope>NUCLEOTIDE SEQUENCE [LARGE SCALE GENOMIC DNA]</scope>
    <source>
        <strain evidence="2 3">B22-T-1</strain>
    </source>
</reference>
<sequence length="449" mass="50428">KRARPVFKRAYLALLNEDIEHAASRCVPFRYRAPEQTAGELQTSQIGLSVWTPAEKERFFEALGRLGRDSAAGIAERVQTKGEMEVRQYIKLLQTALAIRRQQNELEPLTLAEFPAACELSEACCEALDDAADAIAERQGRFEDAVEEEVHGDDWLVSQDNLDDISGTKLKTEASQTTNIFNLHKWLSLSERFFMNAPAENGNWQLMNGGEDRPAIRLTTLEDFQSLAVTLTKRLVTATIYMTSSRLRSERGYKPKMVNEVKTKDVHAAAQSLGLAVTRPLLTECVKRLGLKVYEEPPKPDEFEESMPLSLGELEAALAIKRRPELHKGRRKMQSTALSSNETSSIASSVLGDSDSEGNLHDISMHGAIDSEEEEEVRQEAQEAIIYSAVDPPQSKRARQTLLRRIKAERAAERHADIVDALASYEEEKRMWEMLAREPPEPMVKPDPP</sequence>
<dbReference type="GO" id="GO:0000182">
    <property type="term" value="F:rDNA binding"/>
    <property type="evidence" value="ECO:0007669"/>
    <property type="project" value="TreeGrafter"/>
</dbReference>
<dbReference type="GO" id="GO:0006361">
    <property type="term" value="P:transcription initiation at RNA polymerase I promoter"/>
    <property type="evidence" value="ECO:0007669"/>
    <property type="project" value="TreeGrafter"/>
</dbReference>